<name>A0ABT3S963_9MYCO</name>
<comment type="subcellular location">
    <subcellularLocation>
        <location evidence="1">Membrane</location>
        <topology evidence="1">Multi-pass membrane protein</topology>
    </subcellularLocation>
</comment>
<dbReference type="Pfam" id="PF20401">
    <property type="entry name" value="Rhomboid_2"/>
    <property type="match status" value="1"/>
</dbReference>
<reference evidence="6 7" key="1">
    <citation type="submission" date="2022-11" db="EMBL/GenBank/DDBJ databases">
        <title>Mycobacterium sp. nov.</title>
        <authorList>
            <person name="Papic B."/>
            <person name="Spicic S."/>
            <person name="Duvnjak S."/>
        </authorList>
    </citation>
    <scope>NUCLEOTIDE SEQUENCE [LARGE SCALE GENOMIC DNA]</scope>
    <source>
        <strain evidence="6 7">CVI_P4</strain>
    </source>
</reference>
<evidence type="ECO:0000256" key="4">
    <source>
        <dbReference type="ARBA" id="ARBA00023136"/>
    </source>
</evidence>
<keyword evidence="3 5" id="KW-1133">Transmembrane helix</keyword>
<dbReference type="InterPro" id="IPR046862">
    <property type="entry name" value="Rhomboid_2"/>
</dbReference>
<evidence type="ECO:0000256" key="3">
    <source>
        <dbReference type="ARBA" id="ARBA00022989"/>
    </source>
</evidence>
<organism evidence="6 7">
    <name type="scientific">Mycobacterium pinniadriaticum</name>
    <dbReference type="NCBI Taxonomy" id="2994102"/>
    <lineage>
        <taxon>Bacteria</taxon>
        <taxon>Bacillati</taxon>
        <taxon>Actinomycetota</taxon>
        <taxon>Actinomycetes</taxon>
        <taxon>Mycobacteriales</taxon>
        <taxon>Mycobacteriaceae</taxon>
        <taxon>Mycobacterium</taxon>
    </lineage>
</organism>
<evidence type="ECO:0000256" key="2">
    <source>
        <dbReference type="ARBA" id="ARBA00022692"/>
    </source>
</evidence>
<feature type="transmembrane region" description="Helical" evidence="5">
    <location>
        <begin position="144"/>
        <end position="166"/>
    </location>
</feature>
<dbReference type="RefSeq" id="WP_265995445.1">
    <property type="nucleotide sequence ID" value="NZ_JAPJDN010000003.1"/>
</dbReference>
<feature type="transmembrane region" description="Helical" evidence="5">
    <location>
        <begin position="111"/>
        <end position="132"/>
    </location>
</feature>
<dbReference type="Proteomes" id="UP001300745">
    <property type="component" value="Unassembled WGS sequence"/>
</dbReference>
<evidence type="ECO:0000313" key="6">
    <source>
        <dbReference type="EMBL" id="MCX2936046.1"/>
    </source>
</evidence>
<evidence type="ECO:0000256" key="1">
    <source>
        <dbReference type="ARBA" id="ARBA00004141"/>
    </source>
</evidence>
<feature type="transmembrane region" description="Helical" evidence="5">
    <location>
        <begin position="172"/>
        <end position="189"/>
    </location>
</feature>
<comment type="caution">
    <text evidence="6">The sequence shown here is derived from an EMBL/GenBank/DDBJ whole genome shotgun (WGS) entry which is preliminary data.</text>
</comment>
<feature type="transmembrane region" description="Helical" evidence="5">
    <location>
        <begin position="75"/>
        <end position="99"/>
    </location>
</feature>
<proteinExistence type="predicted"/>
<evidence type="ECO:0000256" key="5">
    <source>
        <dbReference type="SAM" id="Phobius"/>
    </source>
</evidence>
<dbReference type="InterPro" id="IPR035952">
    <property type="entry name" value="Rhomboid-like_sf"/>
</dbReference>
<keyword evidence="2 5" id="KW-0812">Transmembrane</keyword>
<evidence type="ECO:0000313" key="7">
    <source>
        <dbReference type="Proteomes" id="UP001300745"/>
    </source>
</evidence>
<accession>A0ABT3S963</accession>
<dbReference type="SUPFAM" id="SSF144091">
    <property type="entry name" value="Rhomboid-like"/>
    <property type="match status" value="1"/>
</dbReference>
<sequence length="232" mass="25619">MHDGSEQAATVTARGGGWPQRIAQFVRSAPVTFGWLTVLFLTTAVAHLLPRWHLLSLLHKDSTNLHHLASDPIRVLITSLLWIDGFVWWPYVLVFGAFLAPAERWLGSARFVIAGLTAHVVSTYCSEGFLYWQIQEAAVSPRYLNARDIGVSYVVVGIIGLLTYHIARPCRWLYLVVVAGGAVLAVIVLHPTFTQVGHLTALLVGLACYPLARGRPGPAVDPSRLLRKRRRA</sequence>
<evidence type="ECO:0008006" key="8">
    <source>
        <dbReference type="Google" id="ProtNLM"/>
    </source>
</evidence>
<keyword evidence="4 5" id="KW-0472">Membrane</keyword>
<feature type="transmembrane region" description="Helical" evidence="5">
    <location>
        <begin position="33"/>
        <end position="54"/>
    </location>
</feature>
<keyword evidence="7" id="KW-1185">Reference proteome</keyword>
<protein>
    <recommendedName>
        <fullName evidence="8">Transmembrane protein</fullName>
    </recommendedName>
</protein>
<dbReference type="EMBL" id="JAPJDO010000003">
    <property type="protein sequence ID" value="MCX2936046.1"/>
    <property type="molecule type" value="Genomic_DNA"/>
</dbReference>
<gene>
    <name evidence="6" type="ORF">ORI27_05005</name>
</gene>